<proteinExistence type="inferred from homology"/>
<keyword evidence="5" id="KW-1185">Reference proteome</keyword>
<dbReference type="RefSeq" id="WP_184827792.1">
    <property type="nucleotide sequence ID" value="NZ_JACHMM010000001.1"/>
</dbReference>
<dbReference type="Pfam" id="PF02894">
    <property type="entry name" value="GFO_IDH_MocA_C"/>
    <property type="match status" value="1"/>
</dbReference>
<dbReference type="Gene3D" id="3.30.360.10">
    <property type="entry name" value="Dihydrodipicolinate Reductase, domain 2"/>
    <property type="match status" value="1"/>
</dbReference>
<evidence type="ECO:0000259" key="2">
    <source>
        <dbReference type="Pfam" id="PF01408"/>
    </source>
</evidence>
<reference evidence="4 5" key="1">
    <citation type="submission" date="2020-08" db="EMBL/GenBank/DDBJ databases">
        <title>Sequencing the genomes of 1000 actinobacteria strains.</title>
        <authorList>
            <person name="Klenk H.-P."/>
        </authorList>
    </citation>
    <scope>NUCLEOTIDE SEQUENCE [LARGE SCALE GENOMIC DNA]</scope>
    <source>
        <strain evidence="4 5">DSM 102122</strain>
    </source>
</reference>
<dbReference type="GO" id="GO:0000166">
    <property type="term" value="F:nucleotide binding"/>
    <property type="evidence" value="ECO:0007669"/>
    <property type="project" value="InterPro"/>
</dbReference>
<dbReference type="PANTHER" id="PTHR43377:SF1">
    <property type="entry name" value="BILIVERDIN REDUCTASE A"/>
    <property type="match status" value="1"/>
</dbReference>
<dbReference type="Gene3D" id="3.40.50.720">
    <property type="entry name" value="NAD(P)-binding Rossmann-like Domain"/>
    <property type="match status" value="1"/>
</dbReference>
<feature type="domain" description="Gfo/Idh/MocA-like oxidoreductase C-terminal" evidence="3">
    <location>
        <begin position="183"/>
        <end position="342"/>
    </location>
</feature>
<dbReference type="EMBL" id="JACHMM010000001">
    <property type="protein sequence ID" value="MBB5791205.1"/>
    <property type="molecule type" value="Genomic_DNA"/>
</dbReference>
<dbReference type="InterPro" id="IPR036291">
    <property type="entry name" value="NAD(P)-bd_dom_sf"/>
</dbReference>
<sequence length="344" mass="36755">MSTADTAGTLRVVQVGCGDIATTGHLPALDRSPDVELVAVVDVVASHREAAAAKYGVPAWDSLEAALAAGVGAQAAVVAVPPHVAPSPTIAAVEAGLDVLCEKPMAVDLASAQRVHDAGRRTGRIVQIGFKNRFSPLVRAARRWLDDGLIGSPVVYTLGGFDERYDAADTVHVGRIQDFLAHGPSYLHEGAHLADYLAYLTGAAPVSVRAAGVRSQPSFHGENFVSALVDYDNGDVARMEVGWFFPTSPKGEFRILGPRGVALIDRPEQVATLTTRDDDGALRTEEVRFERPWNDECFDRQLAHFVECVRTRTEPETSTAAGLASLRLGAAVTEALREGTVVRW</sequence>
<evidence type="ECO:0000313" key="5">
    <source>
        <dbReference type="Proteomes" id="UP000542813"/>
    </source>
</evidence>
<evidence type="ECO:0000313" key="4">
    <source>
        <dbReference type="EMBL" id="MBB5791205.1"/>
    </source>
</evidence>
<organism evidence="4 5">
    <name type="scientific">Jiangella mangrovi</name>
    <dbReference type="NCBI Taxonomy" id="1524084"/>
    <lineage>
        <taxon>Bacteria</taxon>
        <taxon>Bacillati</taxon>
        <taxon>Actinomycetota</taxon>
        <taxon>Actinomycetes</taxon>
        <taxon>Jiangellales</taxon>
        <taxon>Jiangellaceae</taxon>
        <taxon>Jiangella</taxon>
    </lineage>
</organism>
<dbReference type="SUPFAM" id="SSF55347">
    <property type="entry name" value="Glyceraldehyde-3-phosphate dehydrogenase-like, C-terminal domain"/>
    <property type="match status" value="1"/>
</dbReference>
<name>A0A7W9GW82_9ACTN</name>
<comment type="similarity">
    <text evidence="1">Belongs to the Gfo/Idh/MocA family.</text>
</comment>
<dbReference type="InterPro" id="IPR004104">
    <property type="entry name" value="Gfo/Idh/MocA-like_OxRdtase_C"/>
</dbReference>
<dbReference type="PANTHER" id="PTHR43377">
    <property type="entry name" value="BILIVERDIN REDUCTASE A"/>
    <property type="match status" value="1"/>
</dbReference>
<dbReference type="InterPro" id="IPR051450">
    <property type="entry name" value="Gfo/Idh/MocA_Oxidoreductases"/>
</dbReference>
<accession>A0A7W9GW82</accession>
<evidence type="ECO:0000259" key="3">
    <source>
        <dbReference type="Pfam" id="PF02894"/>
    </source>
</evidence>
<dbReference type="AlphaFoldDB" id="A0A7W9GW82"/>
<dbReference type="SUPFAM" id="SSF51735">
    <property type="entry name" value="NAD(P)-binding Rossmann-fold domains"/>
    <property type="match status" value="1"/>
</dbReference>
<evidence type="ECO:0000256" key="1">
    <source>
        <dbReference type="ARBA" id="ARBA00010928"/>
    </source>
</evidence>
<protein>
    <submittedName>
        <fullName evidence="4">Putative dehydrogenase</fullName>
    </submittedName>
</protein>
<dbReference type="Pfam" id="PF01408">
    <property type="entry name" value="GFO_IDH_MocA"/>
    <property type="match status" value="1"/>
</dbReference>
<gene>
    <name evidence="4" type="ORF">HD601_005780</name>
</gene>
<feature type="domain" description="Gfo/Idh/MocA-like oxidoreductase N-terminal" evidence="2">
    <location>
        <begin position="10"/>
        <end position="130"/>
    </location>
</feature>
<comment type="caution">
    <text evidence="4">The sequence shown here is derived from an EMBL/GenBank/DDBJ whole genome shotgun (WGS) entry which is preliminary data.</text>
</comment>
<dbReference type="InterPro" id="IPR000683">
    <property type="entry name" value="Gfo/Idh/MocA-like_OxRdtase_N"/>
</dbReference>
<dbReference type="Proteomes" id="UP000542813">
    <property type="component" value="Unassembled WGS sequence"/>
</dbReference>